<dbReference type="Proteomes" id="UP000594261">
    <property type="component" value="Chromosome 2"/>
</dbReference>
<dbReference type="OMA" id="HRYMEID"/>
<keyword evidence="1" id="KW-0812">Transmembrane</keyword>
<evidence type="ECO:0000313" key="4">
    <source>
        <dbReference type="Proteomes" id="UP000594261"/>
    </source>
</evidence>
<feature type="domain" description="ABCC10-like N-terminal" evidence="2">
    <location>
        <begin position="3"/>
        <end position="195"/>
    </location>
</feature>
<reference evidence="3" key="2">
    <citation type="submission" date="2021-01" db="UniProtKB">
        <authorList>
            <consortium name="EnsemblPlants"/>
        </authorList>
    </citation>
    <scope>IDENTIFICATION</scope>
</reference>
<dbReference type="Pfam" id="PF24358">
    <property type="entry name" value="ABCC10_N"/>
    <property type="match status" value="1"/>
</dbReference>
<evidence type="ECO:0000313" key="3">
    <source>
        <dbReference type="EnsemblPlants" id="QL02p081423:mrna"/>
    </source>
</evidence>
<keyword evidence="1" id="KW-0472">Membrane</keyword>
<feature type="transmembrane region" description="Helical" evidence="1">
    <location>
        <begin position="77"/>
        <end position="95"/>
    </location>
</feature>
<evidence type="ECO:0000259" key="2">
    <source>
        <dbReference type="Pfam" id="PF24358"/>
    </source>
</evidence>
<dbReference type="AlphaFoldDB" id="A0A7N2L0J3"/>
<organism evidence="3 4">
    <name type="scientific">Quercus lobata</name>
    <name type="common">Valley oak</name>
    <dbReference type="NCBI Taxonomy" id="97700"/>
    <lineage>
        <taxon>Eukaryota</taxon>
        <taxon>Viridiplantae</taxon>
        <taxon>Streptophyta</taxon>
        <taxon>Embryophyta</taxon>
        <taxon>Tracheophyta</taxon>
        <taxon>Spermatophyta</taxon>
        <taxon>Magnoliopsida</taxon>
        <taxon>eudicotyledons</taxon>
        <taxon>Gunneridae</taxon>
        <taxon>Pentapetalae</taxon>
        <taxon>rosids</taxon>
        <taxon>fabids</taxon>
        <taxon>Fagales</taxon>
        <taxon>Fagaceae</taxon>
        <taxon>Quercus</taxon>
    </lineage>
</organism>
<dbReference type="InterPro" id="IPR056228">
    <property type="entry name" value="ABCC10-like_N"/>
</dbReference>
<dbReference type="EnsemblPlants" id="QL02p081423:mrna">
    <property type="protein sequence ID" value="QL02p081423:mrna"/>
    <property type="gene ID" value="QL02p081423"/>
</dbReference>
<accession>A0A7N2L0J3</accession>
<reference evidence="4" key="1">
    <citation type="journal article" date="2016" name="G3 (Bethesda)">
        <title>First Draft Assembly and Annotation of the Genome of a California Endemic Oak Quercus lobata Nee (Fagaceae).</title>
        <authorList>
            <person name="Sork V.L."/>
            <person name="Fitz-Gibbon S.T."/>
            <person name="Puiu D."/>
            <person name="Crepeau M."/>
            <person name="Gugger P.F."/>
            <person name="Sherman R."/>
            <person name="Stevens K."/>
            <person name="Langley C.H."/>
            <person name="Pellegrini M."/>
            <person name="Salzberg S.L."/>
        </authorList>
    </citation>
    <scope>NUCLEOTIDE SEQUENCE [LARGE SCALE GENOMIC DNA]</scope>
    <source>
        <strain evidence="4">cv. SW786</strain>
    </source>
</reference>
<keyword evidence="1" id="KW-1133">Transmembrane helix</keyword>
<dbReference type="Gramene" id="QL02p081423:mrna">
    <property type="protein sequence ID" value="QL02p081423:mrna"/>
    <property type="gene ID" value="QL02p081423"/>
</dbReference>
<sequence length="334" mass="38060">MVKSLWTDFCGNFWQEDESTCNYDIISIFQPYICTNHRLVFSLDLLLLVIFLHVMVYRSFSRKNTAPSKSKHFSLKLICSAIYNGGLGLGIWIIGENLDAKKAILALHGRLVLLFQGFTWMLLDFAVIIEKLRLPTVTTAKLCYIASFLFAGFLCFSSLWVAFVDKRASIKMVLNVLSFPGAILLLLLAFQEHRYMEIDPDIRYDTLYAHLPGEEASNTGENCSNENVNPFAKAGFLSKMSIWWLNPLTKHVSVAIFWGCYCFGIPLSASNVFTFLASLHIVQELLIRMIPNVAEVFIEAKVSLTRILKFLVAPKLQNRYARQKCNEKDKFQGH</sequence>
<feature type="transmembrane region" description="Helical" evidence="1">
    <location>
        <begin position="169"/>
        <end position="190"/>
    </location>
</feature>
<keyword evidence="4" id="KW-1185">Reference proteome</keyword>
<protein>
    <recommendedName>
        <fullName evidence="2">ABCC10-like N-terminal domain-containing protein</fullName>
    </recommendedName>
</protein>
<feature type="transmembrane region" description="Helical" evidence="1">
    <location>
        <begin position="39"/>
        <end position="57"/>
    </location>
</feature>
<feature type="transmembrane region" description="Helical" evidence="1">
    <location>
        <begin position="107"/>
        <end position="130"/>
    </location>
</feature>
<feature type="transmembrane region" description="Helical" evidence="1">
    <location>
        <begin position="142"/>
        <end position="163"/>
    </location>
</feature>
<dbReference type="InParanoid" id="A0A7N2L0J3"/>
<evidence type="ECO:0000256" key="1">
    <source>
        <dbReference type="SAM" id="Phobius"/>
    </source>
</evidence>
<proteinExistence type="predicted"/>
<name>A0A7N2L0J3_QUELO</name>